<gene>
    <name evidence="1" type="ORF">M514_13787</name>
</gene>
<reference evidence="1" key="1">
    <citation type="journal article" date="2014" name="Nat. Genet.">
        <title>Genome and transcriptome of the porcine whipworm Trichuris suis.</title>
        <authorList>
            <person name="Jex A.R."/>
            <person name="Nejsum P."/>
            <person name="Schwarz E.M."/>
            <person name="Hu L."/>
            <person name="Young N.D."/>
            <person name="Hall R.S."/>
            <person name="Korhonen P.K."/>
            <person name="Liao S."/>
            <person name="Thamsborg S."/>
            <person name="Xia J."/>
            <person name="Xu P."/>
            <person name="Wang S."/>
            <person name="Scheerlinck J.P."/>
            <person name="Hofmann A."/>
            <person name="Sternberg P.W."/>
            <person name="Wang J."/>
            <person name="Gasser R.B."/>
        </authorList>
    </citation>
    <scope>NUCLEOTIDE SEQUENCE [LARGE SCALE GENOMIC DNA]</scope>
    <source>
        <strain evidence="1">DCEP-RM93F</strain>
    </source>
</reference>
<name>A0A085MS35_9BILA</name>
<proteinExistence type="predicted"/>
<organism evidence="1">
    <name type="scientific">Trichuris suis</name>
    <name type="common">pig whipworm</name>
    <dbReference type="NCBI Taxonomy" id="68888"/>
    <lineage>
        <taxon>Eukaryota</taxon>
        <taxon>Metazoa</taxon>
        <taxon>Ecdysozoa</taxon>
        <taxon>Nematoda</taxon>
        <taxon>Enoplea</taxon>
        <taxon>Dorylaimia</taxon>
        <taxon>Trichinellida</taxon>
        <taxon>Trichuridae</taxon>
        <taxon>Trichuris</taxon>
    </lineage>
</organism>
<sequence length="123" mass="14212">MQPPVVGTSGKDANSVIITFENVKPKWMRKLPFLMEKNWNPPDVRKREKKNSCKEDGKTNETLVALLLKCWNGGWMKKEEDQQKEVNRTIECDDSHSGPVSIRLINPRIEYHGYGIHRCSICD</sequence>
<accession>A0A085MS35</accession>
<protein>
    <submittedName>
        <fullName evidence="1">Uncharacterized protein</fullName>
    </submittedName>
</protein>
<dbReference type="AlphaFoldDB" id="A0A085MS35"/>
<dbReference type="Proteomes" id="UP000030758">
    <property type="component" value="Unassembled WGS sequence"/>
</dbReference>
<evidence type="ECO:0000313" key="1">
    <source>
        <dbReference type="EMBL" id="KFD60031.1"/>
    </source>
</evidence>
<dbReference type="EMBL" id="KL367701">
    <property type="protein sequence ID" value="KFD60031.1"/>
    <property type="molecule type" value="Genomic_DNA"/>
</dbReference>